<dbReference type="GO" id="GO:0004519">
    <property type="term" value="F:endonuclease activity"/>
    <property type="evidence" value="ECO:0007669"/>
    <property type="project" value="UniProtKB-KW"/>
</dbReference>
<comment type="caution">
    <text evidence="3">The sequence shown here is derived from an EMBL/GenBank/DDBJ whole genome shotgun (WGS) entry which is preliminary data.</text>
</comment>
<dbReference type="CDD" id="cd22362">
    <property type="entry name" value="TnsA_endonuclease-like"/>
    <property type="match status" value="1"/>
</dbReference>
<name>A0A2I0QTD6_9BACI</name>
<dbReference type="Gene3D" id="1.10.10.10">
    <property type="entry name" value="Winged helix-like DNA-binding domain superfamily/Winged helix DNA-binding domain"/>
    <property type="match status" value="1"/>
</dbReference>
<dbReference type="InterPro" id="IPR011335">
    <property type="entry name" value="Restrct_endonuc-II-like"/>
</dbReference>
<dbReference type="SUPFAM" id="SSF52980">
    <property type="entry name" value="Restriction endonuclease-like"/>
    <property type="match status" value="1"/>
</dbReference>
<dbReference type="Pfam" id="PF08722">
    <property type="entry name" value="Tn7_TnsA-like_N"/>
    <property type="match status" value="1"/>
</dbReference>
<feature type="domain" description="TnsA endonuclease N-terminal" evidence="2">
    <location>
        <begin position="74"/>
        <end position="169"/>
    </location>
</feature>
<sequence>MSKRKMGWSEKKIERYISEGRGQGELKDYKPWLTTQSFSTKGNSPRLHGWKTDRMHEYFSDLEKFYFFILEWSEKVIDIREQYPILDRAMTADIAAELGAKHPCDHSTDCFIPFTTDFMITVVSRGKKTFLARQVKPSSQLEDPRVIEKFEIEAEYWYQKGINWAIVTEKDISTPLAKNIMNVHKYFHLENQEHEEDAQRLVKYLVEKKNTNGYWNLIDLADQFDELNNSSMGTSLNYIRHLIATKKISIDMYKNFVPRNVLLEEVEIPDQVLYKGEINNGFIS</sequence>
<protein>
    <submittedName>
        <fullName evidence="3">Heteromeric transposase endonuclease subunit TnsA</fullName>
    </submittedName>
</protein>
<keyword evidence="3" id="KW-0378">Hydrolase</keyword>
<organism evidence="3 4">
    <name type="scientific">Halalkalibacillus sediminis</name>
    <dbReference type="NCBI Taxonomy" id="2018042"/>
    <lineage>
        <taxon>Bacteria</taxon>
        <taxon>Bacillati</taxon>
        <taxon>Bacillota</taxon>
        <taxon>Bacilli</taxon>
        <taxon>Bacillales</taxon>
        <taxon>Bacillaceae</taxon>
        <taxon>Halalkalibacillus</taxon>
    </lineage>
</organism>
<evidence type="ECO:0000313" key="3">
    <source>
        <dbReference type="EMBL" id="PKR77564.1"/>
    </source>
</evidence>
<dbReference type="AlphaFoldDB" id="A0A2I0QTD6"/>
<evidence type="ECO:0000313" key="4">
    <source>
        <dbReference type="Proteomes" id="UP000243524"/>
    </source>
</evidence>
<gene>
    <name evidence="3" type="ORF">CEY16_06390</name>
</gene>
<evidence type="ECO:0000259" key="1">
    <source>
        <dbReference type="Pfam" id="PF08721"/>
    </source>
</evidence>
<reference evidence="3 4" key="1">
    <citation type="submission" date="2017-06" db="EMBL/GenBank/DDBJ databases">
        <title>the draft geome sequence of Illustriluteabacillus marina B3227.</title>
        <authorList>
            <person name="He R.-H."/>
            <person name="Du Z.-J."/>
        </authorList>
    </citation>
    <scope>NUCLEOTIDE SEQUENCE [LARGE SCALE GENOMIC DNA]</scope>
    <source>
        <strain evidence="3 4">B3227</strain>
    </source>
</reference>
<dbReference type="InterPro" id="IPR011856">
    <property type="entry name" value="tRNA_endonuc-like_dom_sf"/>
</dbReference>
<dbReference type="InterPro" id="IPR036388">
    <property type="entry name" value="WH-like_DNA-bd_sf"/>
</dbReference>
<keyword evidence="4" id="KW-1185">Reference proteome</keyword>
<dbReference type="GO" id="GO:0003676">
    <property type="term" value="F:nucleic acid binding"/>
    <property type="evidence" value="ECO:0007669"/>
    <property type="project" value="InterPro"/>
</dbReference>
<dbReference type="EMBL" id="PJNH01000002">
    <property type="protein sequence ID" value="PKR77564.1"/>
    <property type="molecule type" value="Genomic_DNA"/>
</dbReference>
<evidence type="ECO:0000259" key="2">
    <source>
        <dbReference type="Pfam" id="PF08722"/>
    </source>
</evidence>
<dbReference type="Proteomes" id="UP000243524">
    <property type="component" value="Unassembled WGS sequence"/>
</dbReference>
<keyword evidence="3" id="KW-0255">Endonuclease</keyword>
<dbReference type="Pfam" id="PF08721">
    <property type="entry name" value="Tn7_Tnp_TnsA_C"/>
    <property type="match status" value="1"/>
</dbReference>
<dbReference type="InterPro" id="IPR014832">
    <property type="entry name" value="TnsA_C"/>
</dbReference>
<feature type="domain" description="TnsA endonuclease C-terminal" evidence="1">
    <location>
        <begin position="171"/>
        <end position="252"/>
    </location>
</feature>
<dbReference type="Gene3D" id="3.40.1350.10">
    <property type="match status" value="1"/>
</dbReference>
<accession>A0A2I0QTD6</accession>
<proteinExistence type="predicted"/>
<keyword evidence="3" id="KW-0540">Nuclease</keyword>
<dbReference type="InterPro" id="IPR014833">
    <property type="entry name" value="TnsA_N"/>
</dbReference>
<dbReference type="OrthoDB" id="5291587at2"/>